<keyword evidence="2" id="KW-0175">Coiled coil</keyword>
<dbReference type="Proteomes" id="UP000419017">
    <property type="component" value="Unassembled WGS sequence"/>
</dbReference>
<dbReference type="Gene3D" id="2.40.30.170">
    <property type="match status" value="1"/>
</dbReference>
<accession>A0A6I8MB72</accession>
<name>A0A6I8MB72_9FUSO</name>
<dbReference type="GO" id="GO:0015562">
    <property type="term" value="F:efflux transmembrane transporter activity"/>
    <property type="evidence" value="ECO:0007669"/>
    <property type="project" value="TreeGrafter"/>
</dbReference>
<protein>
    <recommendedName>
        <fullName evidence="3">CzcB-like barrel-sandwich hybrid domain-containing protein</fullName>
    </recommendedName>
</protein>
<comment type="similarity">
    <text evidence="1">Belongs to the membrane fusion protein (MFP) (TC 8.A.1) family.</text>
</comment>
<keyword evidence="5" id="KW-1185">Reference proteome</keyword>
<evidence type="ECO:0000256" key="1">
    <source>
        <dbReference type="ARBA" id="ARBA00009477"/>
    </source>
</evidence>
<dbReference type="GO" id="GO:1990281">
    <property type="term" value="C:efflux pump complex"/>
    <property type="evidence" value="ECO:0007669"/>
    <property type="project" value="TreeGrafter"/>
</dbReference>
<feature type="coiled-coil region" evidence="2">
    <location>
        <begin position="89"/>
        <end position="123"/>
    </location>
</feature>
<proteinExistence type="inferred from homology"/>
<dbReference type="EMBL" id="CABWIB010000001">
    <property type="protein sequence ID" value="VWL85464.1"/>
    <property type="molecule type" value="Genomic_DNA"/>
</dbReference>
<evidence type="ECO:0000313" key="4">
    <source>
        <dbReference type="EMBL" id="VWL85464.1"/>
    </source>
</evidence>
<evidence type="ECO:0000256" key="2">
    <source>
        <dbReference type="SAM" id="Coils"/>
    </source>
</evidence>
<dbReference type="InterPro" id="IPR058647">
    <property type="entry name" value="BSH_CzcB-like"/>
</dbReference>
<dbReference type="Pfam" id="PF25973">
    <property type="entry name" value="BSH_CzcB"/>
    <property type="match status" value="1"/>
</dbReference>
<evidence type="ECO:0000313" key="5">
    <source>
        <dbReference type="Proteomes" id="UP000419017"/>
    </source>
</evidence>
<dbReference type="PANTHER" id="PTHR30469">
    <property type="entry name" value="MULTIDRUG RESISTANCE PROTEIN MDTA"/>
    <property type="match status" value="1"/>
</dbReference>
<dbReference type="InterPro" id="IPR006143">
    <property type="entry name" value="RND_pump_MFP"/>
</dbReference>
<dbReference type="NCBIfam" id="TIGR01730">
    <property type="entry name" value="RND_mfp"/>
    <property type="match status" value="1"/>
</dbReference>
<dbReference type="SUPFAM" id="SSF111369">
    <property type="entry name" value="HlyD-like secretion proteins"/>
    <property type="match status" value="1"/>
</dbReference>
<dbReference type="Gene3D" id="1.10.287.470">
    <property type="entry name" value="Helix hairpin bin"/>
    <property type="match status" value="1"/>
</dbReference>
<dbReference type="Gene3D" id="2.40.50.100">
    <property type="match status" value="1"/>
</dbReference>
<dbReference type="PANTHER" id="PTHR30469:SF15">
    <property type="entry name" value="HLYD FAMILY OF SECRETION PROTEINS"/>
    <property type="match status" value="1"/>
</dbReference>
<sequence length="348" mass="39287">MKRRFKSKILILIIILIVAIAFIKIKNRNMNDNSQIMTENVKESSLVLKYDVQGLIESEKIVKVFSNNIAVVKKVNFREGQEVKKGEVLVELEENMTDSEANIKKAKLAYDNLKKEYESSKKLYNLGAISKNVLESAKMQYDNSIIDLNLAKSRYKKFDSEIKSPISGVVIETNADDNYTIDNRTPLFKIADTENLQVILEVSNSMAKNIKLADSVSITSDSLNQGTILKGTVEKISKSSFKSRFSNENITRIIVKLDNYATLKTGDQVEASIIYKNIENKIIIPFQYIVNENNKTVVYVLENGLVLKKEIVLGASDGINYEVTSGLNKDELMLYNPNGKYKVGDKIK</sequence>
<gene>
    <name evidence="4" type="ORF">OMES3154_00749</name>
</gene>
<evidence type="ECO:0000259" key="3">
    <source>
        <dbReference type="Pfam" id="PF25973"/>
    </source>
</evidence>
<dbReference type="RefSeq" id="WP_156683458.1">
    <property type="nucleotide sequence ID" value="NZ_CABWIB010000001.1"/>
</dbReference>
<feature type="domain" description="CzcB-like barrel-sandwich hybrid" evidence="3">
    <location>
        <begin position="61"/>
        <end position="192"/>
    </location>
</feature>
<reference evidence="4 5" key="1">
    <citation type="submission" date="2019-10" db="EMBL/GenBank/DDBJ databases">
        <authorList>
            <person name="Blom J."/>
        </authorList>
    </citation>
    <scope>NUCLEOTIDE SEQUENCE [LARGE SCALE GENOMIC DNA]</scope>
    <source>
        <strain evidence="4 5">ES3154-GLU</strain>
    </source>
</reference>
<dbReference type="Gene3D" id="2.40.420.20">
    <property type="match status" value="1"/>
</dbReference>
<organism evidence="4 5">
    <name type="scientific">Oceanivirga miroungae</name>
    <dbReference type="NCBI Taxonomy" id="1130046"/>
    <lineage>
        <taxon>Bacteria</taxon>
        <taxon>Fusobacteriati</taxon>
        <taxon>Fusobacteriota</taxon>
        <taxon>Fusobacteriia</taxon>
        <taxon>Fusobacteriales</taxon>
        <taxon>Leptotrichiaceae</taxon>
        <taxon>Oceanivirga</taxon>
    </lineage>
</organism>
<dbReference type="AlphaFoldDB" id="A0A6I8MB72"/>